<dbReference type="EMBL" id="BAAAEN010000049">
    <property type="protein sequence ID" value="GAA0534199.1"/>
    <property type="molecule type" value="Genomic_DNA"/>
</dbReference>
<dbReference type="SUPFAM" id="SSF51126">
    <property type="entry name" value="Pectin lyase-like"/>
    <property type="match status" value="1"/>
</dbReference>
<sequence length="544" mass="59134">MGISALAYFPTATQATTPIPTVSVKDYGARGDGKTDDTAACQSALDSGALEIIFPPGVYKIGDLRVSRSLTITNQGEILGRISVRDTTPDINLTPGKGSIENGQKILHFTKPHPFSPGENIVISLMGAGDSRKNQAGLHFSKILDASSQMIELERPVRFDYNRFSCATFTGSTISHSIDRGTSYVDLAEEIPITPGTLIRIECLEGSDSPYASWNMGPLFARNSYFEINVVKKIEGKRVYLEANTAYAYKTALLISLGKLNNITLRGGKINDIRATNTQNLTLTNITTNRIQLSRCFNFSVSEIDISAKNTPIGFGLSACRRGRISKIDACCATGSTDNGNVKIMSGLDITIENVRSSQTSAKAQGIYPMFVDFYVTPYSSWSQNITIANCQLGAPNGGAQRSLWIAGGRECTVSRVKVDAGVRVEKSVDITIDNLEALGLLDFQEVRDLKKLANFTGRGISLAGVERAQISDGNIIGCSTNIPVRIGRSKVVSASSDVTLERVKFDAQCKHQHLQSEEVERLKLIDVLTSDGQKIKIQQKKKR</sequence>
<dbReference type="Proteomes" id="UP001501706">
    <property type="component" value="Unassembled WGS sequence"/>
</dbReference>
<gene>
    <name evidence="2" type="ORF">GCM10009097_59130</name>
</gene>
<dbReference type="Gene3D" id="2.160.20.10">
    <property type="entry name" value="Single-stranded right-handed beta-helix, Pectin lyase-like"/>
    <property type="match status" value="2"/>
</dbReference>
<dbReference type="InterPro" id="IPR024535">
    <property type="entry name" value="RHGA/B-epi-like_pectate_lyase"/>
</dbReference>
<evidence type="ECO:0000259" key="1">
    <source>
        <dbReference type="Pfam" id="PF12708"/>
    </source>
</evidence>
<reference evidence="3" key="1">
    <citation type="journal article" date="2019" name="Int. J. Syst. Evol. Microbiol.">
        <title>The Global Catalogue of Microorganisms (GCM) 10K type strain sequencing project: providing services to taxonomists for standard genome sequencing and annotation.</title>
        <authorList>
            <consortium name="The Broad Institute Genomics Platform"/>
            <consortium name="The Broad Institute Genome Sequencing Center for Infectious Disease"/>
            <person name="Wu L."/>
            <person name="Ma J."/>
        </authorList>
    </citation>
    <scope>NUCLEOTIDE SEQUENCE [LARGE SCALE GENOMIC DNA]</scope>
    <source>
        <strain evidence="3">JCM 14330</strain>
    </source>
</reference>
<organism evidence="2 3">
    <name type="scientific">Pigmentiphaga daeguensis</name>
    <dbReference type="NCBI Taxonomy" id="414049"/>
    <lineage>
        <taxon>Bacteria</taxon>
        <taxon>Pseudomonadati</taxon>
        <taxon>Pseudomonadota</taxon>
        <taxon>Betaproteobacteria</taxon>
        <taxon>Burkholderiales</taxon>
        <taxon>Alcaligenaceae</taxon>
        <taxon>Pigmentiphaga</taxon>
    </lineage>
</organism>
<dbReference type="InterPro" id="IPR011050">
    <property type="entry name" value="Pectin_lyase_fold/virulence"/>
</dbReference>
<dbReference type="Pfam" id="PF12708">
    <property type="entry name" value="Pect-lyase_RHGA_epim"/>
    <property type="match status" value="1"/>
</dbReference>
<keyword evidence="3" id="KW-1185">Reference proteome</keyword>
<evidence type="ECO:0000313" key="2">
    <source>
        <dbReference type="EMBL" id="GAA0534199.1"/>
    </source>
</evidence>
<accession>A0ABP3N2S8</accession>
<proteinExistence type="predicted"/>
<feature type="domain" description="Rhamnogalacturonase A/B/Epimerase-like pectate lyase" evidence="1">
    <location>
        <begin position="22"/>
        <end position="61"/>
    </location>
</feature>
<protein>
    <recommendedName>
        <fullName evidence="1">Rhamnogalacturonase A/B/Epimerase-like pectate lyase domain-containing protein</fullName>
    </recommendedName>
</protein>
<dbReference type="InterPro" id="IPR012334">
    <property type="entry name" value="Pectin_lyas_fold"/>
</dbReference>
<name>A0ABP3N2S8_9BURK</name>
<evidence type="ECO:0000313" key="3">
    <source>
        <dbReference type="Proteomes" id="UP001501706"/>
    </source>
</evidence>
<comment type="caution">
    <text evidence="2">The sequence shown here is derived from an EMBL/GenBank/DDBJ whole genome shotgun (WGS) entry which is preliminary data.</text>
</comment>